<dbReference type="PANTHER" id="PTHR43649">
    <property type="entry name" value="ARABINOSE-BINDING PROTEIN-RELATED"/>
    <property type="match status" value="1"/>
</dbReference>
<dbReference type="Gene3D" id="3.40.190.10">
    <property type="entry name" value="Periplasmic binding protein-like II"/>
    <property type="match status" value="2"/>
</dbReference>
<dbReference type="CDD" id="cd13585">
    <property type="entry name" value="PBP2_TMBP_like"/>
    <property type="match status" value="1"/>
</dbReference>
<comment type="caution">
    <text evidence="3">The sequence shown here is derived from an EMBL/GenBank/DDBJ whole genome shotgun (WGS) entry which is preliminary data.</text>
</comment>
<keyword evidence="2" id="KW-0732">Signal</keyword>
<evidence type="ECO:0000313" key="3">
    <source>
        <dbReference type="EMBL" id="MFC0214927.1"/>
    </source>
</evidence>
<dbReference type="Proteomes" id="UP001589776">
    <property type="component" value="Unassembled WGS sequence"/>
</dbReference>
<sequence>MKTTFRKWMSTGTVIVVAAAMAAGCGSSANTNTASNEQTNAATDAKKTAGNEPNAKPHAGKTVNLVTANHPWAEAIKPLLPDFEQATGIKVKVESFFEDQLTQKLTVQFTSGSATPDVFMYRPLQEGKLFYKNGWVHPLDEYTTKDPAYDFNDFSKSAIGSTTVDGKLVGIPVITEQEILYYRKDLLQKAGIAVPKTLDELAAAVKKLHDPKNEIYGFVARGQRSPLVTQVSSFLYSEGGDFMKGDKATINTPEAIKAFTTYGTLLKDYGPPGVLNMSWPQAIGIFAQGKVAFYTDANSIYSNATDPSKSKIADQVGFALFPAGAAGSKPYNITSWGLAMNAKSANKEAVWAFIQWATSKDVVLKTQQKGNPGARASVWDNPEGSVGFPKELAPVIKESAKGGVDHDRPTVISVGEARDAVGEIVQKVMTGDTNIQAVADKANQALQAIIDKDKTK</sequence>
<proteinExistence type="predicted"/>
<dbReference type="PROSITE" id="PS51257">
    <property type="entry name" value="PROKAR_LIPOPROTEIN"/>
    <property type="match status" value="1"/>
</dbReference>
<dbReference type="InterPro" id="IPR050490">
    <property type="entry name" value="Bact_solute-bd_prot1"/>
</dbReference>
<dbReference type="RefSeq" id="WP_377472353.1">
    <property type="nucleotide sequence ID" value="NZ_JBHLWN010000077.1"/>
</dbReference>
<feature type="region of interest" description="Disordered" evidence="1">
    <location>
        <begin position="29"/>
        <end position="59"/>
    </location>
</feature>
<organism evidence="3 4">
    <name type="scientific">Paenibacillus chartarius</name>
    <dbReference type="NCBI Taxonomy" id="747481"/>
    <lineage>
        <taxon>Bacteria</taxon>
        <taxon>Bacillati</taxon>
        <taxon>Bacillota</taxon>
        <taxon>Bacilli</taxon>
        <taxon>Bacillales</taxon>
        <taxon>Paenibacillaceae</taxon>
        <taxon>Paenibacillus</taxon>
    </lineage>
</organism>
<dbReference type="InterPro" id="IPR006059">
    <property type="entry name" value="SBP"/>
</dbReference>
<dbReference type="Pfam" id="PF01547">
    <property type="entry name" value="SBP_bac_1"/>
    <property type="match status" value="1"/>
</dbReference>
<dbReference type="EMBL" id="JBHLWN010000077">
    <property type="protein sequence ID" value="MFC0214927.1"/>
    <property type="molecule type" value="Genomic_DNA"/>
</dbReference>
<accession>A0ABV6DQK7</accession>
<name>A0ABV6DQK7_9BACL</name>
<feature type="signal peptide" evidence="2">
    <location>
        <begin position="1"/>
        <end position="22"/>
    </location>
</feature>
<reference evidence="3 4" key="1">
    <citation type="submission" date="2024-09" db="EMBL/GenBank/DDBJ databases">
        <authorList>
            <person name="Sun Q."/>
            <person name="Mori K."/>
        </authorList>
    </citation>
    <scope>NUCLEOTIDE SEQUENCE [LARGE SCALE GENOMIC DNA]</scope>
    <source>
        <strain evidence="3 4">CCM 7759</strain>
    </source>
</reference>
<feature type="compositionally biased region" description="Polar residues" evidence="1">
    <location>
        <begin position="30"/>
        <end position="42"/>
    </location>
</feature>
<evidence type="ECO:0000256" key="2">
    <source>
        <dbReference type="SAM" id="SignalP"/>
    </source>
</evidence>
<evidence type="ECO:0000256" key="1">
    <source>
        <dbReference type="SAM" id="MobiDB-lite"/>
    </source>
</evidence>
<evidence type="ECO:0000313" key="4">
    <source>
        <dbReference type="Proteomes" id="UP001589776"/>
    </source>
</evidence>
<gene>
    <name evidence="3" type="ORF">ACFFK0_21185</name>
</gene>
<feature type="chain" id="PRO_5045140399" evidence="2">
    <location>
        <begin position="23"/>
        <end position="456"/>
    </location>
</feature>
<protein>
    <submittedName>
        <fullName evidence="3">ABC transporter substrate-binding protein</fullName>
    </submittedName>
</protein>
<keyword evidence="4" id="KW-1185">Reference proteome</keyword>
<dbReference type="PANTHER" id="PTHR43649:SF12">
    <property type="entry name" value="DIACETYLCHITOBIOSE BINDING PROTEIN DASA"/>
    <property type="match status" value="1"/>
</dbReference>
<dbReference type="SUPFAM" id="SSF53850">
    <property type="entry name" value="Periplasmic binding protein-like II"/>
    <property type="match status" value="1"/>
</dbReference>